<dbReference type="PRINTS" id="PR00364">
    <property type="entry name" value="DISEASERSIST"/>
</dbReference>
<keyword evidence="6" id="KW-0067">ATP-binding</keyword>
<dbReference type="SUPFAM" id="SSF52058">
    <property type="entry name" value="L domain-like"/>
    <property type="match status" value="1"/>
</dbReference>
<sequence length="849" mass="96062">MSWCWPVVEPCYKSALSYFCVKVGHIWKLKKNLVLLRSALDKLIAERDDVLNRVNAGELKGEQRLATVAKWLSLVQTIETHTYLLFDLASSRTASSSSPPQDHRLSTSGCWFSTCDLSQEVFKKLTQVQSLSGQGFQDVTEQPPPPVVQVRLCHQTVGLDATLDKTWETLRKDDFRILGIYGMGGVGKTTLLTLINNKFVGVKNEFDVVIWVESSKDTDVDKIQDAIGERLRICDSNWSTHSRTKKAGEISRVLRQIKPRFVLLLDDLWEEVSLTAIGIPLLGRKYKVVFTTRSKDVCSTMRANEDIEVQCLAESEAWDLFKLKVRCDGFNDQVSDIAKKIAAKCCGLPLAIEVIGKTLASKTSVDQWRRALETLESYPSEFKGTEEGIFQVLKLSYDNLEIKDAKCFQYCALFPKAYYIKQDELVEYWIGEGFIDEKDGRERAKHRGYEIIDTLVGAGLLLVDGGESNKKVYMHDMIREMALLIVSKIRDGERFLVKTDAGLSQLPDVTDWTTVTKMSLINNEIKSIPEDPEFPDQTSLVTLFLQNNKLVDIVSKFFLVMSTLVVLDLSWNLQITELQGISELVSLRLLNLKGTSIKYLPEGLRVLSKLIHLNLESTSNLRSIGLISELKRLQVLRFYGSAAALDCCLLKILDQLKGLQFLTVTVNNDSVLKEFFRSKRLAGMTHGLYLEGLKIPFAAVGELSSLHKLEMVNCDITESEWEGHRRDQYAPSTSSNQITPMNPWFKDLRAVVINSCIHLKDLTWLVYAPKLESLSVESSPKMTELINKAKAEGVAGVNPFQELQVLRLHYLKELRSIYGSQVSFPKLKLNKVEIENCPNLHQRPVEENR</sequence>
<feature type="domain" description="NB-ARC" evidence="7">
    <location>
        <begin position="161"/>
        <end position="325"/>
    </location>
</feature>
<dbReference type="SUPFAM" id="SSF52540">
    <property type="entry name" value="P-loop containing nucleoside triphosphate hydrolases"/>
    <property type="match status" value="1"/>
</dbReference>
<proteinExistence type="inferred from homology"/>
<dbReference type="InterPro" id="IPR042197">
    <property type="entry name" value="Apaf_helical"/>
</dbReference>
<feature type="domain" description="Disease resistance protein winged helix" evidence="8">
    <location>
        <begin position="413"/>
        <end position="482"/>
    </location>
</feature>
<keyword evidence="9" id="KW-1185">Reference proteome</keyword>
<keyword evidence="3" id="KW-0677">Repeat</keyword>
<dbReference type="InterPro" id="IPR027417">
    <property type="entry name" value="P-loop_NTPase"/>
</dbReference>
<dbReference type="Pfam" id="PF00931">
    <property type="entry name" value="NB-ARC"/>
    <property type="match status" value="1"/>
</dbReference>
<keyword evidence="2" id="KW-0433">Leucine-rich repeat</keyword>
<evidence type="ECO:0000256" key="3">
    <source>
        <dbReference type="ARBA" id="ARBA00022737"/>
    </source>
</evidence>
<evidence type="ECO:0000256" key="6">
    <source>
        <dbReference type="ARBA" id="ARBA00022840"/>
    </source>
</evidence>
<dbReference type="PROSITE" id="PS51450">
    <property type="entry name" value="LRR"/>
    <property type="match status" value="2"/>
</dbReference>
<evidence type="ECO:0000256" key="2">
    <source>
        <dbReference type="ARBA" id="ARBA00022614"/>
    </source>
</evidence>
<dbReference type="GeneID" id="109131396"/>
<evidence type="ECO:0000313" key="10">
    <source>
        <dbReference type="RefSeq" id="XP_019097870.1"/>
    </source>
</evidence>
<evidence type="ECO:0000259" key="8">
    <source>
        <dbReference type="Pfam" id="PF23559"/>
    </source>
</evidence>
<evidence type="ECO:0000256" key="4">
    <source>
        <dbReference type="ARBA" id="ARBA00022741"/>
    </source>
</evidence>
<dbReference type="Proteomes" id="UP000694864">
    <property type="component" value="Chromosome 20"/>
</dbReference>
<dbReference type="PANTHER" id="PTHR33463">
    <property type="entry name" value="NB-ARC DOMAIN-CONTAINING PROTEIN-RELATED"/>
    <property type="match status" value="1"/>
</dbReference>
<dbReference type="Gene3D" id="1.10.8.430">
    <property type="entry name" value="Helical domain of apoptotic protease-activating factors"/>
    <property type="match status" value="1"/>
</dbReference>
<reference evidence="10" key="2">
    <citation type="submission" date="2025-08" db="UniProtKB">
        <authorList>
            <consortium name="RefSeq"/>
        </authorList>
    </citation>
    <scope>IDENTIFICATION</scope>
    <source>
        <tissue evidence="10">Leaf</tissue>
    </source>
</reference>
<keyword evidence="5" id="KW-0611">Plant defense</keyword>
<evidence type="ECO:0000256" key="5">
    <source>
        <dbReference type="ARBA" id="ARBA00022821"/>
    </source>
</evidence>
<dbReference type="RefSeq" id="XP_019097870.1">
    <property type="nucleotide sequence ID" value="XM_019242325.1"/>
</dbReference>
<evidence type="ECO:0000256" key="1">
    <source>
        <dbReference type="ARBA" id="ARBA00008894"/>
    </source>
</evidence>
<dbReference type="InterPro" id="IPR001611">
    <property type="entry name" value="Leu-rich_rpt"/>
</dbReference>
<organism evidence="9 10">
    <name type="scientific">Camelina sativa</name>
    <name type="common">False flax</name>
    <name type="synonym">Myagrum sativum</name>
    <dbReference type="NCBI Taxonomy" id="90675"/>
    <lineage>
        <taxon>Eukaryota</taxon>
        <taxon>Viridiplantae</taxon>
        <taxon>Streptophyta</taxon>
        <taxon>Embryophyta</taxon>
        <taxon>Tracheophyta</taxon>
        <taxon>Spermatophyta</taxon>
        <taxon>Magnoliopsida</taxon>
        <taxon>eudicotyledons</taxon>
        <taxon>Gunneridae</taxon>
        <taxon>Pentapetalae</taxon>
        <taxon>rosids</taxon>
        <taxon>malvids</taxon>
        <taxon>Brassicales</taxon>
        <taxon>Brassicaceae</taxon>
        <taxon>Camelineae</taxon>
        <taxon>Camelina</taxon>
    </lineage>
</organism>
<gene>
    <name evidence="10" type="primary">LOC109131396</name>
</gene>
<dbReference type="Pfam" id="PF23559">
    <property type="entry name" value="WHD_DRP"/>
    <property type="match status" value="1"/>
</dbReference>
<reference evidence="9" key="1">
    <citation type="journal article" date="2014" name="Nat. Commun.">
        <title>The emerging biofuel crop Camelina sativa retains a highly undifferentiated hexaploid genome structure.</title>
        <authorList>
            <person name="Kagale S."/>
            <person name="Koh C."/>
            <person name="Nixon J."/>
            <person name="Bollina V."/>
            <person name="Clarke W.E."/>
            <person name="Tuteja R."/>
            <person name="Spillane C."/>
            <person name="Robinson S.J."/>
            <person name="Links M.G."/>
            <person name="Clarke C."/>
            <person name="Higgins E.E."/>
            <person name="Huebert T."/>
            <person name="Sharpe A.G."/>
            <person name="Parkin I.A."/>
        </authorList>
    </citation>
    <scope>NUCLEOTIDE SEQUENCE [LARGE SCALE GENOMIC DNA]</scope>
    <source>
        <strain evidence="9">cv. DH55</strain>
    </source>
</reference>
<evidence type="ECO:0000259" key="7">
    <source>
        <dbReference type="Pfam" id="PF00931"/>
    </source>
</evidence>
<evidence type="ECO:0000313" key="9">
    <source>
        <dbReference type="Proteomes" id="UP000694864"/>
    </source>
</evidence>
<dbReference type="Gene3D" id="3.80.10.10">
    <property type="entry name" value="Ribonuclease Inhibitor"/>
    <property type="match status" value="2"/>
</dbReference>
<dbReference type="InterPro" id="IPR002182">
    <property type="entry name" value="NB-ARC"/>
</dbReference>
<dbReference type="InterPro" id="IPR032675">
    <property type="entry name" value="LRR_dom_sf"/>
</dbReference>
<dbReference type="Gene3D" id="3.40.50.300">
    <property type="entry name" value="P-loop containing nucleotide triphosphate hydrolases"/>
    <property type="match status" value="1"/>
</dbReference>
<dbReference type="PANTHER" id="PTHR33463:SF220">
    <property type="entry name" value="NB-ARC DOMAIN-CONTAINING PROTEIN"/>
    <property type="match status" value="1"/>
</dbReference>
<dbReference type="InterPro" id="IPR058922">
    <property type="entry name" value="WHD_DRP"/>
</dbReference>
<keyword evidence="4" id="KW-0547">Nucleotide-binding</keyword>
<dbReference type="InterPro" id="IPR050905">
    <property type="entry name" value="Plant_NBS-LRR"/>
</dbReference>
<protein>
    <submittedName>
        <fullName evidence="10">Probable disease resistance protein At5g47250 isoform X1</fullName>
    </submittedName>
</protein>
<accession>A0ABM1RFT2</accession>
<comment type="similarity">
    <text evidence="1">Belongs to the disease resistance NB-LRR family.</text>
</comment>
<name>A0ABM1RFT2_CAMSA</name>